<evidence type="ECO:0000313" key="1">
    <source>
        <dbReference type="EMBL" id="JAN88879.1"/>
    </source>
</evidence>
<dbReference type="EMBL" id="GDIQ01005858">
    <property type="protein sequence ID" value="JAN88879.1"/>
    <property type="molecule type" value="Transcribed_RNA"/>
</dbReference>
<proteinExistence type="predicted"/>
<sequence length="67" mass="7727">MNWNDSCLFLISTSKRLLDSPRHTSFVPDMHFIIITVGTKLVPNNCIFTKPVLAFFLQLSAFTYFID</sequence>
<reference evidence="1" key="1">
    <citation type="submission" date="2015-10" db="EMBL/GenBank/DDBJ databases">
        <title>EvidentialGene: Evidence-directed Construction of Complete mRNA Transcriptomes without Genomes.</title>
        <authorList>
            <person name="Gilbert D.G."/>
        </authorList>
    </citation>
    <scope>NUCLEOTIDE SEQUENCE</scope>
</reference>
<organism evidence="1">
    <name type="scientific">Daphnia magna</name>
    <dbReference type="NCBI Taxonomy" id="35525"/>
    <lineage>
        <taxon>Eukaryota</taxon>
        <taxon>Metazoa</taxon>
        <taxon>Ecdysozoa</taxon>
        <taxon>Arthropoda</taxon>
        <taxon>Crustacea</taxon>
        <taxon>Branchiopoda</taxon>
        <taxon>Diplostraca</taxon>
        <taxon>Cladocera</taxon>
        <taxon>Anomopoda</taxon>
        <taxon>Daphniidae</taxon>
        <taxon>Daphnia</taxon>
    </lineage>
</organism>
<dbReference type="AlphaFoldDB" id="A0A0P6BX45"/>
<name>A0A0P6BX45_9CRUS</name>
<accession>A0A0P6BX45</accession>
<protein>
    <submittedName>
        <fullName evidence="1">Uncharacterized protein</fullName>
    </submittedName>
</protein>